<dbReference type="Proteomes" id="UP001162156">
    <property type="component" value="Unassembled WGS sequence"/>
</dbReference>
<name>A0AAV8WYL2_9CUCU</name>
<keyword evidence="1" id="KW-1133">Transmembrane helix</keyword>
<evidence type="ECO:0000313" key="2">
    <source>
        <dbReference type="EMBL" id="KAJ8930716.1"/>
    </source>
</evidence>
<feature type="transmembrane region" description="Helical" evidence="1">
    <location>
        <begin position="27"/>
        <end position="48"/>
    </location>
</feature>
<evidence type="ECO:0000313" key="3">
    <source>
        <dbReference type="Proteomes" id="UP001162156"/>
    </source>
</evidence>
<dbReference type="EMBL" id="JANEYF010004577">
    <property type="protein sequence ID" value="KAJ8930716.1"/>
    <property type="molecule type" value="Genomic_DNA"/>
</dbReference>
<keyword evidence="1" id="KW-0472">Membrane</keyword>
<organism evidence="2 3">
    <name type="scientific">Rhamnusium bicolor</name>
    <dbReference type="NCBI Taxonomy" id="1586634"/>
    <lineage>
        <taxon>Eukaryota</taxon>
        <taxon>Metazoa</taxon>
        <taxon>Ecdysozoa</taxon>
        <taxon>Arthropoda</taxon>
        <taxon>Hexapoda</taxon>
        <taxon>Insecta</taxon>
        <taxon>Pterygota</taxon>
        <taxon>Neoptera</taxon>
        <taxon>Endopterygota</taxon>
        <taxon>Coleoptera</taxon>
        <taxon>Polyphaga</taxon>
        <taxon>Cucujiformia</taxon>
        <taxon>Chrysomeloidea</taxon>
        <taxon>Cerambycidae</taxon>
        <taxon>Lepturinae</taxon>
        <taxon>Rhagiini</taxon>
        <taxon>Rhamnusium</taxon>
    </lineage>
</organism>
<sequence>MSALAAQGEAGHKAPSCPLIHGPLRHYILNALWIAVNLVCVFLTLFHLKKLHRDLTKANVEAVRVAGLVTTLVNVTGGVPGHMNANGGRVSVLFCM</sequence>
<dbReference type="AlphaFoldDB" id="A0AAV8WYL2"/>
<evidence type="ECO:0000256" key="1">
    <source>
        <dbReference type="SAM" id="Phobius"/>
    </source>
</evidence>
<reference evidence="2" key="1">
    <citation type="journal article" date="2023" name="Insect Mol. Biol.">
        <title>Genome sequencing provides insights into the evolution of gene families encoding plant cell wall-degrading enzymes in longhorned beetles.</title>
        <authorList>
            <person name="Shin N.R."/>
            <person name="Okamura Y."/>
            <person name="Kirsch R."/>
            <person name="Pauchet Y."/>
        </authorList>
    </citation>
    <scope>NUCLEOTIDE SEQUENCE</scope>
    <source>
        <strain evidence="2">RBIC_L_NR</strain>
    </source>
</reference>
<keyword evidence="1" id="KW-0812">Transmembrane</keyword>
<gene>
    <name evidence="2" type="ORF">NQ314_016481</name>
</gene>
<comment type="caution">
    <text evidence="2">The sequence shown here is derived from an EMBL/GenBank/DDBJ whole genome shotgun (WGS) entry which is preliminary data.</text>
</comment>
<keyword evidence="3" id="KW-1185">Reference proteome</keyword>
<accession>A0AAV8WYL2</accession>
<protein>
    <submittedName>
        <fullName evidence="2">Uncharacterized protein</fullName>
    </submittedName>
</protein>
<proteinExistence type="predicted"/>